<protein>
    <submittedName>
        <fullName evidence="2">Putative reverse transcriptase domain-containing protein</fullName>
    </submittedName>
</protein>
<proteinExistence type="predicted"/>
<dbReference type="InterPro" id="IPR043502">
    <property type="entry name" value="DNA/RNA_pol_sf"/>
</dbReference>
<dbReference type="InterPro" id="IPR043128">
    <property type="entry name" value="Rev_trsase/Diguanyl_cyclase"/>
</dbReference>
<dbReference type="GO" id="GO:0003964">
    <property type="term" value="F:RNA-directed DNA polymerase activity"/>
    <property type="evidence" value="ECO:0007669"/>
    <property type="project" value="UniProtKB-KW"/>
</dbReference>
<dbReference type="InterPro" id="IPR056924">
    <property type="entry name" value="SH3_Tf2-1"/>
</dbReference>
<dbReference type="Gene3D" id="3.10.10.10">
    <property type="entry name" value="HIV Type 1 Reverse Transcriptase, subunit A, domain 1"/>
    <property type="match status" value="1"/>
</dbReference>
<dbReference type="PANTHER" id="PTHR15503:SF45">
    <property type="entry name" value="RNA-DIRECTED DNA POLYMERASE HOMOLOG"/>
    <property type="match status" value="1"/>
</dbReference>
<comment type="caution">
    <text evidence="2">The sequence shown here is derived from an EMBL/GenBank/DDBJ whole genome shotgun (WGS) entry which is preliminary data.</text>
</comment>
<dbReference type="SUPFAM" id="SSF56672">
    <property type="entry name" value="DNA/RNA polymerases"/>
    <property type="match status" value="1"/>
</dbReference>
<dbReference type="AlphaFoldDB" id="A0A699GU71"/>
<evidence type="ECO:0000313" key="2">
    <source>
        <dbReference type="EMBL" id="GEV16677.1"/>
    </source>
</evidence>
<dbReference type="InterPro" id="IPR032567">
    <property type="entry name" value="RTL1-rel"/>
</dbReference>
<dbReference type="PANTHER" id="PTHR15503">
    <property type="entry name" value="LDOC1 RELATED"/>
    <property type="match status" value="1"/>
</dbReference>
<keyword evidence="2" id="KW-0548">Nucleotidyltransferase</keyword>
<reference evidence="2" key="1">
    <citation type="journal article" date="2019" name="Sci. Rep.">
        <title>Draft genome of Tanacetum cinerariifolium, the natural source of mosquito coil.</title>
        <authorList>
            <person name="Yamashiro T."/>
            <person name="Shiraishi A."/>
            <person name="Satake H."/>
            <person name="Nakayama K."/>
        </authorList>
    </citation>
    <scope>NUCLEOTIDE SEQUENCE</scope>
</reference>
<dbReference type="Gene3D" id="3.30.70.270">
    <property type="match status" value="1"/>
</dbReference>
<organism evidence="2">
    <name type="scientific">Tanacetum cinerariifolium</name>
    <name type="common">Dalmatian daisy</name>
    <name type="synonym">Chrysanthemum cinerariifolium</name>
    <dbReference type="NCBI Taxonomy" id="118510"/>
    <lineage>
        <taxon>Eukaryota</taxon>
        <taxon>Viridiplantae</taxon>
        <taxon>Streptophyta</taxon>
        <taxon>Embryophyta</taxon>
        <taxon>Tracheophyta</taxon>
        <taxon>Spermatophyta</taxon>
        <taxon>Magnoliopsida</taxon>
        <taxon>eudicotyledons</taxon>
        <taxon>Gunneridae</taxon>
        <taxon>Pentapetalae</taxon>
        <taxon>asterids</taxon>
        <taxon>campanulids</taxon>
        <taxon>Asterales</taxon>
        <taxon>Asteraceae</taxon>
        <taxon>Asteroideae</taxon>
        <taxon>Anthemideae</taxon>
        <taxon>Anthemidinae</taxon>
        <taxon>Tanacetum</taxon>
    </lineage>
</organism>
<sequence length="187" mass="21619">MVRNFPEVFLDDLSGLPPNQEIEFCIDLIPEAISVVKSPYRLAPFEMKSPYPGQGFHSTNSSPWGAPVLFVKKKDGSFRICNDYRELNKLTIKNHYPLPRIDDLFDQRKSRPLIGKSYADKRRKPLEFSVGDHVSLKVSPWKGVVCFEKKEKLALRFVRPFETTKRIGPVAYRLRLPEELNGVYDTF</sequence>
<gene>
    <name evidence="2" type="ORF">Tci_088654</name>
</gene>
<accession>A0A699GU71</accession>
<keyword evidence="2" id="KW-0808">Transferase</keyword>
<feature type="domain" description="Tf2-1-like SH3-like" evidence="1">
    <location>
        <begin position="131"/>
        <end position="187"/>
    </location>
</feature>
<dbReference type="Pfam" id="PF24626">
    <property type="entry name" value="SH3_Tf2-1"/>
    <property type="match status" value="1"/>
</dbReference>
<dbReference type="EMBL" id="BKCJ010016290">
    <property type="protein sequence ID" value="GEV16677.1"/>
    <property type="molecule type" value="Genomic_DNA"/>
</dbReference>
<name>A0A699GU71_TANCI</name>
<keyword evidence="2" id="KW-0695">RNA-directed DNA polymerase</keyword>
<evidence type="ECO:0000259" key="1">
    <source>
        <dbReference type="Pfam" id="PF24626"/>
    </source>
</evidence>